<dbReference type="InterPro" id="IPR051393">
    <property type="entry name" value="ABC_transporter_permease"/>
</dbReference>
<feature type="transmembrane region" description="Helical" evidence="7">
    <location>
        <begin position="172"/>
        <end position="196"/>
    </location>
</feature>
<dbReference type="KEGG" id="nak:EH165_13335"/>
<reference evidence="9 10" key="1">
    <citation type="submission" date="2018-11" db="EMBL/GenBank/DDBJ databases">
        <authorList>
            <person name="Da X."/>
        </authorList>
    </citation>
    <scope>NUCLEOTIDE SEQUENCE [LARGE SCALE GENOMIC DNA]</scope>
    <source>
        <strain evidence="9 10">S14-144</strain>
    </source>
</reference>
<dbReference type="OrthoDB" id="9805974at2"/>
<evidence type="ECO:0000256" key="2">
    <source>
        <dbReference type="ARBA" id="ARBA00022448"/>
    </source>
</evidence>
<feature type="transmembrane region" description="Helical" evidence="7">
    <location>
        <begin position="277"/>
        <end position="299"/>
    </location>
</feature>
<keyword evidence="3" id="KW-1003">Cell membrane</keyword>
<organism evidence="9 10">
    <name type="scientific">Nakamurella antarctica</name>
    <dbReference type="NCBI Taxonomy" id="1902245"/>
    <lineage>
        <taxon>Bacteria</taxon>
        <taxon>Bacillati</taxon>
        <taxon>Actinomycetota</taxon>
        <taxon>Actinomycetes</taxon>
        <taxon>Nakamurellales</taxon>
        <taxon>Nakamurellaceae</taxon>
        <taxon>Nakamurella</taxon>
    </lineage>
</organism>
<feature type="transmembrane region" description="Helical" evidence="7">
    <location>
        <begin position="25"/>
        <end position="48"/>
    </location>
</feature>
<feature type="transmembrane region" description="Helical" evidence="7">
    <location>
        <begin position="90"/>
        <end position="113"/>
    </location>
</feature>
<dbReference type="EMBL" id="CP034170">
    <property type="protein sequence ID" value="AZI59618.1"/>
    <property type="molecule type" value="Genomic_DNA"/>
</dbReference>
<comment type="subcellular location">
    <subcellularLocation>
        <location evidence="1 7">Cell membrane</location>
        <topology evidence="1 7">Multi-pass membrane protein</topology>
    </subcellularLocation>
</comment>
<dbReference type="PANTHER" id="PTHR30193:SF41">
    <property type="entry name" value="DIACETYLCHITOBIOSE UPTAKE SYSTEM PERMEASE PROTEIN NGCF"/>
    <property type="match status" value="1"/>
</dbReference>
<evidence type="ECO:0000256" key="3">
    <source>
        <dbReference type="ARBA" id="ARBA00022475"/>
    </source>
</evidence>
<evidence type="ECO:0000259" key="8">
    <source>
        <dbReference type="PROSITE" id="PS50928"/>
    </source>
</evidence>
<dbReference type="Gene3D" id="1.10.3720.10">
    <property type="entry name" value="MetI-like"/>
    <property type="match status" value="1"/>
</dbReference>
<evidence type="ECO:0000313" key="10">
    <source>
        <dbReference type="Proteomes" id="UP000268084"/>
    </source>
</evidence>
<reference evidence="9 10" key="2">
    <citation type="submission" date="2018-12" db="EMBL/GenBank/DDBJ databases">
        <title>Nakamurella antarcticus sp. nov., isolated from Antarctica South Shetland Islands soil.</title>
        <authorList>
            <person name="Peng F."/>
        </authorList>
    </citation>
    <scope>NUCLEOTIDE SEQUENCE [LARGE SCALE GENOMIC DNA]</scope>
    <source>
        <strain evidence="9 10">S14-144</strain>
    </source>
</reference>
<evidence type="ECO:0000256" key="6">
    <source>
        <dbReference type="ARBA" id="ARBA00023136"/>
    </source>
</evidence>
<evidence type="ECO:0000313" key="9">
    <source>
        <dbReference type="EMBL" id="AZI59618.1"/>
    </source>
</evidence>
<evidence type="ECO:0000256" key="7">
    <source>
        <dbReference type="RuleBase" id="RU363032"/>
    </source>
</evidence>
<dbReference type="SUPFAM" id="SSF161098">
    <property type="entry name" value="MetI-like"/>
    <property type="match status" value="1"/>
</dbReference>
<keyword evidence="4 7" id="KW-0812">Transmembrane</keyword>
<keyword evidence="6 7" id="KW-0472">Membrane</keyword>
<evidence type="ECO:0000256" key="1">
    <source>
        <dbReference type="ARBA" id="ARBA00004651"/>
    </source>
</evidence>
<dbReference type="CDD" id="cd06261">
    <property type="entry name" value="TM_PBP2"/>
    <property type="match status" value="1"/>
</dbReference>
<name>A0A3G8ZR47_9ACTN</name>
<feature type="domain" description="ABC transmembrane type-1" evidence="8">
    <location>
        <begin position="87"/>
        <end position="298"/>
    </location>
</feature>
<sequence length="309" mass="33437">MEDSMSASVVDAPKRRRLGSRIAPAAFLLPFLIPFLLIFIGPIGYAVVQSLQKVERVAGLFGTPTTVWAGFAQYQRALSDSDFVASIMRVLLFGVIQVPVMMGIALLVALLLDTQSARLKRFHRLAVFAPYGIPGVVAALMWGFLYDPRLSPIVSGLEAVGLHPDFLGTDHILWSIANVVTWTYAGYNMIIIYAALQALPSDILEAASIDGARPLRLAFHIKVPLIAPALVLTAVFSIIGTLQLFTEPEVLKTITTTITSTYTPTMASYSAASANDYSYAAALSVLIAGVSFVLSFGFLRFTTRWNGTS</sequence>
<dbReference type="Proteomes" id="UP000268084">
    <property type="component" value="Chromosome"/>
</dbReference>
<gene>
    <name evidence="9" type="ORF">EH165_13335</name>
</gene>
<comment type="similarity">
    <text evidence="7">Belongs to the binding-protein-dependent transport system permease family.</text>
</comment>
<feature type="transmembrane region" description="Helical" evidence="7">
    <location>
        <begin position="217"/>
        <end position="239"/>
    </location>
</feature>
<protein>
    <submittedName>
        <fullName evidence="9">Sugar ABC transporter permease</fullName>
    </submittedName>
</protein>
<dbReference type="PANTHER" id="PTHR30193">
    <property type="entry name" value="ABC TRANSPORTER PERMEASE PROTEIN"/>
    <property type="match status" value="1"/>
</dbReference>
<evidence type="ECO:0000256" key="4">
    <source>
        <dbReference type="ARBA" id="ARBA00022692"/>
    </source>
</evidence>
<dbReference type="InterPro" id="IPR035906">
    <property type="entry name" value="MetI-like_sf"/>
</dbReference>
<dbReference type="GO" id="GO:0055085">
    <property type="term" value="P:transmembrane transport"/>
    <property type="evidence" value="ECO:0007669"/>
    <property type="project" value="InterPro"/>
</dbReference>
<dbReference type="InterPro" id="IPR000515">
    <property type="entry name" value="MetI-like"/>
</dbReference>
<keyword evidence="5 7" id="KW-1133">Transmembrane helix</keyword>
<keyword evidence="10" id="KW-1185">Reference proteome</keyword>
<proteinExistence type="inferred from homology"/>
<dbReference type="PROSITE" id="PS50928">
    <property type="entry name" value="ABC_TM1"/>
    <property type="match status" value="1"/>
</dbReference>
<feature type="transmembrane region" description="Helical" evidence="7">
    <location>
        <begin position="125"/>
        <end position="145"/>
    </location>
</feature>
<dbReference type="GO" id="GO:0005886">
    <property type="term" value="C:plasma membrane"/>
    <property type="evidence" value="ECO:0007669"/>
    <property type="project" value="UniProtKB-SubCell"/>
</dbReference>
<dbReference type="AlphaFoldDB" id="A0A3G8ZR47"/>
<evidence type="ECO:0000256" key="5">
    <source>
        <dbReference type="ARBA" id="ARBA00022989"/>
    </source>
</evidence>
<keyword evidence="2 7" id="KW-0813">Transport</keyword>
<dbReference type="Pfam" id="PF00528">
    <property type="entry name" value="BPD_transp_1"/>
    <property type="match status" value="1"/>
</dbReference>
<accession>A0A3G8ZR47</accession>